<dbReference type="AlphaFoldDB" id="A0A1E1INH7"/>
<sequence>MQQQQRQPVEHYAYVELISLTYSGPAPAPAPACTDPTPDEQLRQAITHKKEMLRQKEAQQRQQVAHGAGQAHNPTSGTASGGGSFTKHLSVSAGEIFSNIKSSVSHAVLSLEKGATNVSTRTEEQMRQYEYQHDLDRFRLHFWELVEQGELLLGAYRCSAMHGGVQVNGHIQITRHYLCFFADTSSTITKTTDAVRDALASVRQPAGANPEGRHRPVGIKLVTPLVEIASIQPSVAHKTIDGQAPFFTLLPAATVCATALQVYTTDKKLHQFLNFESLMSRASGALSELKASPLDQTFNYLDHAWRELVTVPLKGVEYA</sequence>
<feature type="region of interest" description="Disordered" evidence="1">
    <location>
        <begin position="53"/>
        <end position="84"/>
    </location>
</feature>
<proteinExistence type="predicted"/>
<accession>A0A1E1INH7</accession>
<reference evidence="3" key="1">
    <citation type="submission" date="2012-08" db="EMBL/GenBank/DDBJ databases">
        <title>Comparative genomics of metastatic and non-metastatic Leishmania guyanensis provides insights into polygenic factors involved in Leishmania RNA virus infection.</title>
        <authorList>
            <person name="Smith D."/>
            <person name="Hertz-Fowler C."/>
            <person name="Martin R."/>
            <person name="Dickens N."/>
            <person name="Fasel N."/>
            <person name="Falquet L."/>
            <person name="Beverley S."/>
            <person name="Zangger H."/>
            <person name="Calderon-Copete S."/>
            <person name="Mottram J."/>
            <person name="Xenarios I."/>
        </authorList>
    </citation>
    <scope>NUCLEOTIDE SEQUENCE</scope>
    <source>
        <strain evidence="3">MHOM/BR/75/M4147/SSU:IR2SAT-LUC</strain>
    </source>
</reference>
<feature type="domain" description="GRAM" evidence="2">
    <location>
        <begin position="136"/>
        <end position="235"/>
    </location>
</feature>
<name>A0A1E1INH7_LEIGU</name>
<gene>
    <name evidence="3" type="primary">LgM4147LRVhigh.04.00140.00210</name>
    <name evidence="3" type="ORF">BN36_0402300</name>
</gene>
<dbReference type="EMBL" id="CALQ01000091">
    <property type="protein sequence ID" value="CCM12712.1"/>
    <property type="molecule type" value="Genomic_DNA"/>
</dbReference>
<dbReference type="SMART" id="SM00568">
    <property type="entry name" value="GRAM"/>
    <property type="match status" value="1"/>
</dbReference>
<organism evidence="3">
    <name type="scientific">Leishmania guyanensis</name>
    <dbReference type="NCBI Taxonomy" id="5670"/>
    <lineage>
        <taxon>Eukaryota</taxon>
        <taxon>Discoba</taxon>
        <taxon>Euglenozoa</taxon>
        <taxon>Kinetoplastea</taxon>
        <taxon>Metakinetoplastina</taxon>
        <taxon>Trypanosomatida</taxon>
        <taxon>Trypanosomatidae</taxon>
        <taxon>Leishmaniinae</taxon>
        <taxon>Leishmania</taxon>
        <taxon>Leishmania guyanensis species complex</taxon>
    </lineage>
</organism>
<dbReference type="InterPro" id="IPR004182">
    <property type="entry name" value="GRAM"/>
</dbReference>
<evidence type="ECO:0000256" key="1">
    <source>
        <dbReference type="SAM" id="MobiDB-lite"/>
    </source>
</evidence>
<evidence type="ECO:0000259" key="2">
    <source>
        <dbReference type="SMART" id="SM00568"/>
    </source>
</evidence>
<evidence type="ECO:0000313" key="3">
    <source>
        <dbReference type="EMBL" id="CCM12712.1"/>
    </source>
</evidence>
<protein>
    <recommendedName>
        <fullName evidence="2">GRAM domain-containing protein</fullName>
    </recommendedName>
</protein>
<dbReference type="Gene3D" id="2.30.29.30">
    <property type="entry name" value="Pleckstrin-homology domain (PH domain)/Phosphotyrosine-binding domain (PTB)"/>
    <property type="match status" value="1"/>
</dbReference>
<dbReference type="InterPro" id="IPR011993">
    <property type="entry name" value="PH-like_dom_sf"/>
</dbReference>